<keyword evidence="6 14" id="KW-0812">Transmembrane</keyword>
<evidence type="ECO:0000256" key="12">
    <source>
        <dbReference type="ARBA" id="ARBA00025929"/>
    </source>
</evidence>
<keyword evidence="17" id="KW-1185">Reference proteome</keyword>
<comment type="function">
    <text evidence="11 14">Involved in protein export. The function of the beta subunit is unknown, but it may be involved in stabilization of the trimeric complex.</text>
</comment>
<gene>
    <name evidence="14" type="primary">secG</name>
    <name evidence="16" type="ORF">GWK48_05225</name>
</gene>
<evidence type="ECO:0000256" key="14">
    <source>
        <dbReference type="HAMAP-Rule" id="MF_00751"/>
    </source>
</evidence>
<evidence type="ECO:0000256" key="7">
    <source>
        <dbReference type="ARBA" id="ARBA00022927"/>
    </source>
</evidence>
<comment type="similarity">
    <text evidence="2 14">Belongs to the SEC61-beta family.</text>
</comment>
<dbReference type="GO" id="GO:0005886">
    <property type="term" value="C:plasma membrane"/>
    <property type="evidence" value="ECO:0007669"/>
    <property type="project" value="UniProtKB-SubCell"/>
</dbReference>
<keyword evidence="7 14" id="KW-0653">Protein transport</keyword>
<reference evidence="16 17" key="1">
    <citation type="submission" date="2020-02" db="EMBL/GenBank/DDBJ databases">
        <title>Comparative genome analysis reveals the metabolism and evolution of the thermophilic archaeal genus Metallosphaera.</title>
        <authorList>
            <person name="Jiang C."/>
        </authorList>
    </citation>
    <scope>NUCLEOTIDE SEQUENCE [LARGE SCALE GENOMIC DNA]</scope>
    <source>
        <strain evidence="16 17">Ric-A</strain>
    </source>
</reference>
<dbReference type="InterPro" id="IPR016482">
    <property type="entry name" value="SecG/Sec61-beta/Sbh"/>
</dbReference>
<dbReference type="AlphaFoldDB" id="A0A6N0NSP4"/>
<keyword evidence="4 14" id="KW-0813">Transport</keyword>
<evidence type="ECO:0000256" key="8">
    <source>
        <dbReference type="ARBA" id="ARBA00022989"/>
    </source>
</evidence>
<dbReference type="EMBL" id="CP049074">
    <property type="protein sequence ID" value="QKQ99863.1"/>
    <property type="molecule type" value="Genomic_DNA"/>
</dbReference>
<keyword evidence="10 14" id="KW-0472">Membrane</keyword>
<keyword evidence="9 14" id="KW-0811">Translocation</keyword>
<accession>A0A6N0NSP4</accession>
<evidence type="ECO:0000256" key="2">
    <source>
        <dbReference type="ARBA" id="ARBA00006103"/>
    </source>
</evidence>
<comment type="subcellular location">
    <subcellularLocation>
        <location evidence="1 14">Cell membrane</location>
        <topology evidence="1 14">Single-pass membrane protein</topology>
    </subcellularLocation>
</comment>
<evidence type="ECO:0000256" key="5">
    <source>
        <dbReference type="ARBA" id="ARBA00022475"/>
    </source>
</evidence>
<evidence type="ECO:0000256" key="1">
    <source>
        <dbReference type="ARBA" id="ARBA00004162"/>
    </source>
</evidence>
<dbReference type="GeneID" id="55641329"/>
<protein>
    <recommendedName>
        <fullName evidence="3 14">Preprotein translocase subunit SecG</fullName>
    </recommendedName>
    <alternativeName>
        <fullName evidence="13 14">Protein transport protein Sec61 subunit beta homolog</fullName>
    </alternativeName>
</protein>
<evidence type="ECO:0000256" key="6">
    <source>
        <dbReference type="ARBA" id="ARBA00022692"/>
    </source>
</evidence>
<evidence type="ECO:0000256" key="11">
    <source>
        <dbReference type="ARBA" id="ARBA00025485"/>
    </source>
</evidence>
<evidence type="ECO:0000256" key="9">
    <source>
        <dbReference type="ARBA" id="ARBA00023010"/>
    </source>
</evidence>
<dbReference type="NCBIfam" id="NF002318">
    <property type="entry name" value="PRK01253.1"/>
    <property type="match status" value="1"/>
</dbReference>
<evidence type="ECO:0000256" key="10">
    <source>
        <dbReference type="ARBA" id="ARBA00023136"/>
    </source>
</evidence>
<evidence type="ECO:0000313" key="17">
    <source>
        <dbReference type="Proteomes" id="UP000509301"/>
    </source>
</evidence>
<dbReference type="Proteomes" id="UP000509301">
    <property type="component" value="Chromosome"/>
</dbReference>
<dbReference type="RefSeq" id="WP_174630265.1">
    <property type="nucleotide sequence ID" value="NZ_CP049074.1"/>
</dbReference>
<organism evidence="16 17">
    <name type="scientific">Metallosphaera tengchongensis</name>
    <dbReference type="NCBI Taxonomy" id="1532350"/>
    <lineage>
        <taxon>Archaea</taxon>
        <taxon>Thermoproteota</taxon>
        <taxon>Thermoprotei</taxon>
        <taxon>Sulfolobales</taxon>
        <taxon>Sulfolobaceae</taxon>
        <taxon>Metallosphaera</taxon>
    </lineage>
</organism>
<dbReference type="HAMAP" id="MF_00751">
    <property type="entry name" value="SecG"/>
    <property type="match status" value="1"/>
</dbReference>
<keyword evidence="5 14" id="KW-1003">Cell membrane</keyword>
<feature type="transmembrane region" description="Helical" evidence="15">
    <location>
        <begin position="35"/>
        <end position="55"/>
    </location>
</feature>
<sequence length="57" mass="6448">MPSSKKKKENVPMMSMAGLIRYYEEEHEKYKVDPIYVIIGSVILVAVIVAVTKIIPP</sequence>
<dbReference type="OrthoDB" id="43651at2157"/>
<evidence type="ECO:0000313" key="16">
    <source>
        <dbReference type="EMBL" id="QKQ99863.1"/>
    </source>
</evidence>
<feature type="topological domain" description="Cytoplasmic" evidence="14">
    <location>
        <begin position="1"/>
        <end position="33"/>
    </location>
</feature>
<evidence type="ECO:0000256" key="13">
    <source>
        <dbReference type="ARBA" id="ARBA00031868"/>
    </source>
</evidence>
<dbReference type="InterPro" id="IPR023531">
    <property type="entry name" value="Preprot_translocase_SecG"/>
</dbReference>
<name>A0A6N0NSP4_9CREN</name>
<comment type="subunit">
    <text evidence="12 14">Component of the protein translocase complex. Heterotrimer consisting of alpha (SecY), beta (SecG) and gamma (SecE) subunits. Can form oligomers of the heterotrimer.</text>
</comment>
<evidence type="ECO:0000256" key="4">
    <source>
        <dbReference type="ARBA" id="ARBA00022448"/>
    </source>
</evidence>
<dbReference type="Pfam" id="PF03911">
    <property type="entry name" value="Sec61_beta"/>
    <property type="match status" value="1"/>
</dbReference>
<dbReference type="GO" id="GO:0015031">
    <property type="term" value="P:protein transport"/>
    <property type="evidence" value="ECO:0007669"/>
    <property type="project" value="UniProtKB-UniRule"/>
</dbReference>
<dbReference type="KEGG" id="mten:GWK48_05225"/>
<evidence type="ECO:0000256" key="15">
    <source>
        <dbReference type="SAM" id="Phobius"/>
    </source>
</evidence>
<keyword evidence="8 14" id="KW-1133">Transmembrane helix</keyword>
<proteinExistence type="inferred from homology"/>
<evidence type="ECO:0000256" key="3">
    <source>
        <dbReference type="ARBA" id="ARBA00014522"/>
    </source>
</evidence>